<accession>A0A9D4Q334</accession>
<comment type="caution">
    <text evidence="2">The sequence shown here is derived from an EMBL/GenBank/DDBJ whole genome shotgun (WGS) entry which is preliminary data.</text>
</comment>
<reference evidence="2" key="1">
    <citation type="journal article" date="2020" name="Cell">
        <title>Large-Scale Comparative Analyses of Tick Genomes Elucidate Their Genetic Diversity and Vector Capacities.</title>
        <authorList>
            <consortium name="Tick Genome and Microbiome Consortium (TIGMIC)"/>
            <person name="Jia N."/>
            <person name="Wang J."/>
            <person name="Shi W."/>
            <person name="Du L."/>
            <person name="Sun Y."/>
            <person name="Zhan W."/>
            <person name="Jiang J.F."/>
            <person name="Wang Q."/>
            <person name="Zhang B."/>
            <person name="Ji P."/>
            <person name="Bell-Sakyi L."/>
            <person name="Cui X.M."/>
            <person name="Yuan T.T."/>
            <person name="Jiang B.G."/>
            <person name="Yang W.F."/>
            <person name="Lam T.T."/>
            <person name="Chang Q.C."/>
            <person name="Ding S.J."/>
            <person name="Wang X.J."/>
            <person name="Zhu J.G."/>
            <person name="Ruan X.D."/>
            <person name="Zhao L."/>
            <person name="Wei J.T."/>
            <person name="Ye R.Z."/>
            <person name="Que T.C."/>
            <person name="Du C.H."/>
            <person name="Zhou Y.H."/>
            <person name="Cheng J.X."/>
            <person name="Dai P.F."/>
            <person name="Guo W.B."/>
            <person name="Han X.H."/>
            <person name="Huang E.J."/>
            <person name="Li L.F."/>
            <person name="Wei W."/>
            <person name="Gao Y.C."/>
            <person name="Liu J.Z."/>
            <person name="Shao H.Z."/>
            <person name="Wang X."/>
            <person name="Wang C.C."/>
            <person name="Yang T.C."/>
            <person name="Huo Q.B."/>
            <person name="Li W."/>
            <person name="Chen H.Y."/>
            <person name="Chen S.E."/>
            <person name="Zhou L.G."/>
            <person name="Ni X.B."/>
            <person name="Tian J.H."/>
            <person name="Sheng Y."/>
            <person name="Liu T."/>
            <person name="Pan Y.S."/>
            <person name="Xia L.Y."/>
            <person name="Li J."/>
            <person name="Zhao F."/>
            <person name="Cao W.C."/>
        </authorList>
    </citation>
    <scope>NUCLEOTIDE SEQUENCE</scope>
    <source>
        <strain evidence="2">Rsan-2018</strain>
    </source>
</reference>
<proteinExistence type="predicted"/>
<sequence length="129" mass="14350">MVVPPNYVGFVKLYVTGSEPNADVFVDAQLRCQEGREHCIPRCVINVDAANETCIPVMNVSYQALNIKANERVARAEVVVRMLTVARTDTELLEDSEGFSGLLHDAMSCRLILSVIIGTVILILFKHFR</sequence>
<keyword evidence="1" id="KW-1133">Transmembrane helix</keyword>
<keyword evidence="3" id="KW-1185">Reference proteome</keyword>
<reference evidence="2" key="2">
    <citation type="submission" date="2021-09" db="EMBL/GenBank/DDBJ databases">
        <authorList>
            <person name="Jia N."/>
            <person name="Wang J."/>
            <person name="Shi W."/>
            <person name="Du L."/>
            <person name="Sun Y."/>
            <person name="Zhan W."/>
            <person name="Jiang J."/>
            <person name="Wang Q."/>
            <person name="Zhang B."/>
            <person name="Ji P."/>
            <person name="Sakyi L.B."/>
            <person name="Cui X."/>
            <person name="Yuan T."/>
            <person name="Jiang B."/>
            <person name="Yang W."/>
            <person name="Lam T.T.-Y."/>
            <person name="Chang Q."/>
            <person name="Ding S."/>
            <person name="Wang X."/>
            <person name="Zhu J."/>
            <person name="Ruan X."/>
            <person name="Zhao L."/>
            <person name="Wei J."/>
            <person name="Que T."/>
            <person name="Du C."/>
            <person name="Cheng J."/>
            <person name="Dai P."/>
            <person name="Han X."/>
            <person name="Huang E."/>
            <person name="Gao Y."/>
            <person name="Liu J."/>
            <person name="Shao H."/>
            <person name="Ye R."/>
            <person name="Li L."/>
            <person name="Wei W."/>
            <person name="Wang X."/>
            <person name="Wang C."/>
            <person name="Huo Q."/>
            <person name="Li W."/>
            <person name="Guo W."/>
            <person name="Chen H."/>
            <person name="Chen S."/>
            <person name="Zhou L."/>
            <person name="Zhou L."/>
            <person name="Ni X."/>
            <person name="Tian J."/>
            <person name="Zhou Y."/>
            <person name="Sheng Y."/>
            <person name="Liu T."/>
            <person name="Pan Y."/>
            <person name="Xia L."/>
            <person name="Li J."/>
            <person name="Zhao F."/>
            <person name="Cao W."/>
        </authorList>
    </citation>
    <scope>NUCLEOTIDE SEQUENCE</scope>
    <source>
        <strain evidence="2">Rsan-2018</strain>
        <tissue evidence="2">Larvae</tissue>
    </source>
</reference>
<dbReference type="Proteomes" id="UP000821837">
    <property type="component" value="Chromosome 3"/>
</dbReference>
<feature type="transmembrane region" description="Helical" evidence="1">
    <location>
        <begin position="102"/>
        <end position="125"/>
    </location>
</feature>
<gene>
    <name evidence="2" type="ORF">HPB52_021238</name>
</gene>
<name>A0A9D4Q334_RHISA</name>
<keyword evidence="1" id="KW-0472">Membrane</keyword>
<keyword evidence="1" id="KW-0812">Transmembrane</keyword>
<protein>
    <submittedName>
        <fullName evidence="2">Uncharacterized protein</fullName>
    </submittedName>
</protein>
<dbReference type="EMBL" id="JABSTV010001249">
    <property type="protein sequence ID" value="KAH7963471.1"/>
    <property type="molecule type" value="Genomic_DNA"/>
</dbReference>
<evidence type="ECO:0000256" key="1">
    <source>
        <dbReference type="SAM" id="Phobius"/>
    </source>
</evidence>
<evidence type="ECO:0000313" key="2">
    <source>
        <dbReference type="EMBL" id="KAH7963471.1"/>
    </source>
</evidence>
<evidence type="ECO:0000313" key="3">
    <source>
        <dbReference type="Proteomes" id="UP000821837"/>
    </source>
</evidence>
<organism evidence="2 3">
    <name type="scientific">Rhipicephalus sanguineus</name>
    <name type="common">Brown dog tick</name>
    <name type="synonym">Ixodes sanguineus</name>
    <dbReference type="NCBI Taxonomy" id="34632"/>
    <lineage>
        <taxon>Eukaryota</taxon>
        <taxon>Metazoa</taxon>
        <taxon>Ecdysozoa</taxon>
        <taxon>Arthropoda</taxon>
        <taxon>Chelicerata</taxon>
        <taxon>Arachnida</taxon>
        <taxon>Acari</taxon>
        <taxon>Parasitiformes</taxon>
        <taxon>Ixodida</taxon>
        <taxon>Ixodoidea</taxon>
        <taxon>Ixodidae</taxon>
        <taxon>Rhipicephalinae</taxon>
        <taxon>Rhipicephalus</taxon>
        <taxon>Rhipicephalus</taxon>
    </lineage>
</organism>
<dbReference type="AlphaFoldDB" id="A0A9D4Q334"/>